<comment type="caution">
    <text evidence="1">The sequence shown here is derived from an EMBL/GenBank/DDBJ whole genome shotgun (WGS) entry which is preliminary data.</text>
</comment>
<name>A0A9P5M4J3_9HELO</name>
<reference evidence="1 2" key="1">
    <citation type="journal article" date="2020" name="Genome Biol. Evol.">
        <title>Comparative genomics of Sclerotiniaceae.</title>
        <authorList>
            <person name="Valero Jimenez C.A."/>
            <person name="Steentjes M."/>
            <person name="Scholten O.E."/>
            <person name="Van Kan J.A.L."/>
        </authorList>
    </citation>
    <scope>NUCLEOTIDE SEQUENCE [LARGE SCALE GENOMIC DNA]</scope>
    <source>
        <strain evidence="1 2">MUCL 94</strain>
    </source>
</reference>
<proteinExistence type="predicted"/>
<dbReference type="RefSeq" id="XP_038738553.1">
    <property type="nucleotide sequence ID" value="XM_038871192.1"/>
</dbReference>
<keyword evidence="2" id="KW-1185">Reference proteome</keyword>
<gene>
    <name evidence="1" type="ORF">EAE97_000682</name>
</gene>
<organism evidence="1 2">
    <name type="scientific">Botrytis byssoidea</name>
    <dbReference type="NCBI Taxonomy" id="139641"/>
    <lineage>
        <taxon>Eukaryota</taxon>
        <taxon>Fungi</taxon>
        <taxon>Dikarya</taxon>
        <taxon>Ascomycota</taxon>
        <taxon>Pezizomycotina</taxon>
        <taxon>Leotiomycetes</taxon>
        <taxon>Helotiales</taxon>
        <taxon>Sclerotiniaceae</taxon>
        <taxon>Botrytis</taxon>
    </lineage>
</organism>
<evidence type="ECO:0000313" key="1">
    <source>
        <dbReference type="EMBL" id="KAF7955423.1"/>
    </source>
</evidence>
<dbReference type="AlphaFoldDB" id="A0A9P5M4J3"/>
<accession>A0A9P5M4J3</accession>
<dbReference type="EMBL" id="RCSW01000001">
    <property type="protein sequence ID" value="KAF7955423.1"/>
    <property type="molecule type" value="Genomic_DNA"/>
</dbReference>
<evidence type="ECO:0000313" key="2">
    <source>
        <dbReference type="Proteomes" id="UP000710849"/>
    </source>
</evidence>
<dbReference type="Proteomes" id="UP000710849">
    <property type="component" value="Unassembled WGS sequence"/>
</dbReference>
<dbReference type="GeneID" id="62144271"/>
<protein>
    <submittedName>
        <fullName evidence="1">Uncharacterized protein</fullName>
    </submittedName>
</protein>
<sequence length="78" mass="8498">MPRGVKTFTNGTVTVRLDISSLHRITQVIISNTLGIVMDNQAPGLRTGEKLSTASPKYFLLLHTYSKQSSPISSPILV</sequence>